<feature type="region of interest" description="Disordered" evidence="1">
    <location>
        <begin position="208"/>
        <end position="235"/>
    </location>
</feature>
<name>A0ABU4N452_9ACTN</name>
<evidence type="ECO:0000313" key="3">
    <source>
        <dbReference type="Proteomes" id="UP001282474"/>
    </source>
</evidence>
<accession>A0ABU4N452</accession>
<comment type="caution">
    <text evidence="2">The sequence shown here is derived from an EMBL/GenBank/DDBJ whole genome shotgun (WGS) entry which is preliminary data.</text>
</comment>
<dbReference type="Proteomes" id="UP001282474">
    <property type="component" value="Unassembled WGS sequence"/>
</dbReference>
<evidence type="ECO:0000313" key="2">
    <source>
        <dbReference type="EMBL" id="MDX3044583.1"/>
    </source>
</evidence>
<reference evidence="2 3" key="1">
    <citation type="journal article" date="2023" name="Microb. Genom.">
        <title>Mesoterricola silvestris gen. nov., sp. nov., Mesoterricola sediminis sp. nov., Geothrix oryzae sp. nov., Geothrix edaphica sp. nov., Geothrix rubra sp. nov., and Geothrix limicola sp. nov., six novel members of Acidobacteriota isolated from soils.</title>
        <authorList>
            <person name="Weisberg A.J."/>
            <person name="Pearce E."/>
            <person name="Kramer C.G."/>
            <person name="Chang J.H."/>
            <person name="Clarke C.R."/>
        </authorList>
    </citation>
    <scope>NUCLEOTIDE SEQUENCE [LARGE SCALE GENOMIC DNA]</scope>
    <source>
        <strain evidence="2 3">NE20-4-1</strain>
    </source>
</reference>
<keyword evidence="3" id="KW-1185">Reference proteome</keyword>
<gene>
    <name evidence="2" type="ORF">PV383_46630</name>
</gene>
<proteinExistence type="predicted"/>
<sequence length="235" mass="25262">MGARSFMLATRTPMSRDGFDAWLRTPLPDLAVIDNPSAMYTGWALDGADPDWDLTGLAAGSPQAAAAIRADRTRTPLDLLAPRAHGYNLIRHRDEALEVYLYDYHGEASGTQTTLLMLAGAGRFAHPGTETPVLYWGGDVHPGLPMPGDEPLAVLLVGDTRARFVGTYPLDTLITALTPVESDFLTATAEENPTQDSLDLLLDPALRAWPTPTPTGPTEHPCRPLLPASEPPTCP</sequence>
<organism evidence="2 3">
    <name type="scientific">Streptomyces caniscabiei</name>
    <dbReference type="NCBI Taxonomy" id="2746961"/>
    <lineage>
        <taxon>Bacteria</taxon>
        <taxon>Bacillati</taxon>
        <taxon>Actinomycetota</taxon>
        <taxon>Actinomycetes</taxon>
        <taxon>Kitasatosporales</taxon>
        <taxon>Streptomycetaceae</taxon>
        <taxon>Streptomyces</taxon>
    </lineage>
</organism>
<dbReference type="EMBL" id="JARAWJ010000093">
    <property type="protein sequence ID" value="MDX3044583.1"/>
    <property type="molecule type" value="Genomic_DNA"/>
</dbReference>
<protein>
    <submittedName>
        <fullName evidence="2">Uncharacterized protein</fullName>
    </submittedName>
</protein>
<dbReference type="RefSeq" id="WP_045562492.1">
    <property type="nucleotide sequence ID" value="NZ_JABXWF010000011.1"/>
</dbReference>
<evidence type="ECO:0000256" key="1">
    <source>
        <dbReference type="SAM" id="MobiDB-lite"/>
    </source>
</evidence>